<dbReference type="SUPFAM" id="SSF49384">
    <property type="entry name" value="Carbohydrate-binding domain"/>
    <property type="match status" value="1"/>
</dbReference>
<protein>
    <recommendedName>
        <fullName evidence="3">Cohesin domain-containing protein</fullName>
    </recommendedName>
</protein>
<dbReference type="EMBL" id="JBHRSW010000014">
    <property type="protein sequence ID" value="MFC3121685.1"/>
    <property type="molecule type" value="Genomic_DNA"/>
</dbReference>
<evidence type="ECO:0000313" key="1">
    <source>
        <dbReference type="EMBL" id="MFC3121685.1"/>
    </source>
</evidence>
<sequence length="198" mass="21617">MFTLRSTKLLIVLLIFGTSITSKAALIELRTSNNAISPSSEFEVSVWVSNLGTDLLASYDIELGFDPVKAAFSSIVFDDKLGADLFSFSDHLPSSSSVLFTELSLLPSNDLLARQMNQAFRLATLKFTSLHSGLATFNIISHTLISDMFLPISATTQGLRVNSQIQDVASPSIWLLAYSLVLLMVLKPREKVVLGDQS</sequence>
<dbReference type="RefSeq" id="WP_376919820.1">
    <property type="nucleotide sequence ID" value="NZ_JBHRSW010000014.1"/>
</dbReference>
<keyword evidence="2" id="KW-1185">Reference proteome</keyword>
<proteinExistence type="predicted"/>
<gene>
    <name evidence="1" type="ORF">ACFOHL_08630</name>
</gene>
<comment type="caution">
    <text evidence="1">The sequence shown here is derived from an EMBL/GenBank/DDBJ whole genome shotgun (WGS) entry which is preliminary data.</text>
</comment>
<organism evidence="1 2">
    <name type="scientific">Agaribacter flavus</name>
    <dbReference type="NCBI Taxonomy" id="1902781"/>
    <lineage>
        <taxon>Bacteria</taxon>
        <taxon>Pseudomonadati</taxon>
        <taxon>Pseudomonadota</taxon>
        <taxon>Gammaproteobacteria</taxon>
        <taxon>Alteromonadales</taxon>
        <taxon>Alteromonadaceae</taxon>
        <taxon>Agaribacter</taxon>
    </lineage>
</organism>
<dbReference type="Proteomes" id="UP001595478">
    <property type="component" value="Unassembled WGS sequence"/>
</dbReference>
<dbReference type="InterPro" id="IPR008965">
    <property type="entry name" value="CBM2/CBM3_carb-bd_dom_sf"/>
</dbReference>
<reference evidence="2" key="1">
    <citation type="journal article" date="2019" name="Int. J. Syst. Evol. Microbiol.">
        <title>The Global Catalogue of Microorganisms (GCM) 10K type strain sequencing project: providing services to taxonomists for standard genome sequencing and annotation.</title>
        <authorList>
            <consortium name="The Broad Institute Genomics Platform"/>
            <consortium name="The Broad Institute Genome Sequencing Center for Infectious Disease"/>
            <person name="Wu L."/>
            <person name="Ma J."/>
        </authorList>
    </citation>
    <scope>NUCLEOTIDE SEQUENCE [LARGE SCALE GENOMIC DNA]</scope>
    <source>
        <strain evidence="2">KCTC 52473</strain>
    </source>
</reference>
<name>A0ABV7FRA5_9ALTE</name>
<accession>A0ABV7FRA5</accession>
<evidence type="ECO:0008006" key="3">
    <source>
        <dbReference type="Google" id="ProtNLM"/>
    </source>
</evidence>
<evidence type="ECO:0000313" key="2">
    <source>
        <dbReference type="Proteomes" id="UP001595478"/>
    </source>
</evidence>